<proteinExistence type="predicted"/>
<reference evidence="3 4" key="1">
    <citation type="submission" date="2021-03" db="EMBL/GenBank/DDBJ databases">
        <title>Genomic Encyclopedia of Type Strains, Phase III (KMG-III): the genomes of soil and plant-associated and newly described type strains.</title>
        <authorList>
            <person name="Whitman W."/>
        </authorList>
    </citation>
    <scope>NUCLEOTIDE SEQUENCE [LARGE SCALE GENOMIC DNA]</scope>
    <source>
        <strain evidence="3 4">IMMIB AFH-6</strain>
    </source>
</reference>
<comment type="caution">
    <text evidence="3">The sequence shown here is derived from an EMBL/GenBank/DDBJ whole genome shotgun (WGS) entry which is preliminary data.</text>
</comment>
<feature type="transmembrane region" description="Helical" evidence="1">
    <location>
        <begin position="296"/>
        <end position="317"/>
    </location>
</feature>
<dbReference type="InterPro" id="IPR050834">
    <property type="entry name" value="Glycosyltransf_2"/>
</dbReference>
<protein>
    <submittedName>
        <fullName evidence="3">Succinoglycan biosynthesis protein ExoM</fullName>
        <ecNumber evidence="3">2.4.-.-</ecNumber>
    </submittedName>
</protein>
<organism evidence="3 4">
    <name type="scientific">Azospirillum rugosum</name>
    <dbReference type="NCBI Taxonomy" id="416170"/>
    <lineage>
        <taxon>Bacteria</taxon>
        <taxon>Pseudomonadati</taxon>
        <taxon>Pseudomonadota</taxon>
        <taxon>Alphaproteobacteria</taxon>
        <taxon>Rhodospirillales</taxon>
        <taxon>Azospirillaceae</taxon>
        <taxon>Azospirillum</taxon>
    </lineage>
</organism>
<dbReference type="InterPro" id="IPR029044">
    <property type="entry name" value="Nucleotide-diphossugar_trans"/>
</dbReference>
<dbReference type="RefSeq" id="WP_209764908.1">
    <property type="nucleotide sequence ID" value="NZ_JAGINP010000003.1"/>
</dbReference>
<keyword evidence="3" id="KW-0808">Transferase</keyword>
<dbReference type="Pfam" id="PF00535">
    <property type="entry name" value="Glycos_transf_2"/>
    <property type="match status" value="1"/>
</dbReference>
<evidence type="ECO:0000313" key="4">
    <source>
        <dbReference type="Proteomes" id="UP000781958"/>
    </source>
</evidence>
<dbReference type="Proteomes" id="UP000781958">
    <property type="component" value="Unassembled WGS sequence"/>
</dbReference>
<keyword evidence="1" id="KW-0472">Membrane</keyword>
<evidence type="ECO:0000256" key="1">
    <source>
        <dbReference type="SAM" id="Phobius"/>
    </source>
</evidence>
<dbReference type="EMBL" id="JAGINP010000003">
    <property type="protein sequence ID" value="MBP2291442.1"/>
    <property type="molecule type" value="Genomic_DNA"/>
</dbReference>
<dbReference type="EC" id="2.4.-.-" evidence="3"/>
<keyword evidence="1" id="KW-1133">Transmembrane helix</keyword>
<evidence type="ECO:0000313" key="3">
    <source>
        <dbReference type="EMBL" id="MBP2291442.1"/>
    </source>
</evidence>
<gene>
    <name evidence="3" type="ORF">J2851_001191</name>
</gene>
<keyword evidence="1" id="KW-0812">Transmembrane</keyword>
<sequence>MHASNDARLGDKTRIDSTIDAVAIETPICTNYGTAPADKPEMRMGFLRVDVCIATFKRATLLAKTLKSLFEMDIPDGFQVQVIVLDNDRAESARSVVAQAEAPPHIKLIYEVEPQAGVAHARNRALRASGGDYVAFVDDDETVDKSWLVHLLKACKEFEADVVFGPVLSVLPPNSPTWISQSKLFDRRRFPTGTPRSTGGAGSVLMTRRILERAGRDFNDAYNNGGEDTEFFFHLKKIGAKLIWCDEAIAWEDVPDERATIKWMAMRNYNHGRIYARVVAPGESFMMKVYSFIKRLMAAALLTVTAMFALVTGKHVAARFAMIAVRNFGQALEYFAVLVGRRGGGSAVL</sequence>
<keyword evidence="3" id="KW-0328">Glycosyltransferase</keyword>
<dbReference type="GO" id="GO:0016757">
    <property type="term" value="F:glycosyltransferase activity"/>
    <property type="evidence" value="ECO:0007669"/>
    <property type="project" value="UniProtKB-KW"/>
</dbReference>
<accession>A0ABS4SHP1</accession>
<feature type="domain" description="Glycosyltransferase 2-like" evidence="2">
    <location>
        <begin position="51"/>
        <end position="209"/>
    </location>
</feature>
<evidence type="ECO:0000259" key="2">
    <source>
        <dbReference type="Pfam" id="PF00535"/>
    </source>
</evidence>
<keyword evidence="4" id="KW-1185">Reference proteome</keyword>
<dbReference type="SUPFAM" id="SSF53448">
    <property type="entry name" value="Nucleotide-diphospho-sugar transferases"/>
    <property type="match status" value="1"/>
</dbReference>
<dbReference type="Gene3D" id="3.90.550.10">
    <property type="entry name" value="Spore Coat Polysaccharide Biosynthesis Protein SpsA, Chain A"/>
    <property type="match status" value="1"/>
</dbReference>
<name>A0ABS4SHP1_9PROT</name>
<dbReference type="PANTHER" id="PTHR43685:SF11">
    <property type="entry name" value="GLYCOSYLTRANSFERASE TAGX-RELATED"/>
    <property type="match status" value="1"/>
</dbReference>
<dbReference type="InterPro" id="IPR001173">
    <property type="entry name" value="Glyco_trans_2-like"/>
</dbReference>
<dbReference type="PANTHER" id="PTHR43685">
    <property type="entry name" value="GLYCOSYLTRANSFERASE"/>
    <property type="match status" value="1"/>
</dbReference>